<dbReference type="GO" id="GO:0008658">
    <property type="term" value="F:penicillin binding"/>
    <property type="evidence" value="ECO:0007669"/>
    <property type="project" value="InterPro"/>
</dbReference>
<dbReference type="InterPro" id="IPR050515">
    <property type="entry name" value="Beta-lactam/transpept"/>
</dbReference>
<dbReference type="GO" id="GO:0051301">
    <property type="term" value="P:cell division"/>
    <property type="evidence" value="ECO:0007669"/>
    <property type="project" value="UniProtKB-KW"/>
</dbReference>
<feature type="domain" description="Penicillin-binding protein transpeptidase" evidence="1">
    <location>
        <begin position="158"/>
        <end position="486"/>
    </location>
</feature>
<dbReference type="AlphaFoldDB" id="A0A1G9BMV2"/>
<reference evidence="3 4" key="1">
    <citation type="submission" date="2016-10" db="EMBL/GenBank/DDBJ databases">
        <authorList>
            <person name="de Groot N.N."/>
        </authorList>
    </citation>
    <scope>NUCLEOTIDE SEQUENCE [LARGE SCALE GENOMIC DNA]</scope>
    <source>
        <strain evidence="3 4">CGMCC 4.5727</strain>
    </source>
</reference>
<evidence type="ECO:0000313" key="3">
    <source>
        <dbReference type="EMBL" id="SDK40796.1"/>
    </source>
</evidence>
<dbReference type="Gene3D" id="3.90.1310.10">
    <property type="entry name" value="Penicillin-binding protein 2a (Domain 2)"/>
    <property type="match status" value="1"/>
</dbReference>
<feature type="domain" description="Penicillin binding protein A dimerisation" evidence="2">
    <location>
        <begin position="52"/>
        <end position="135"/>
    </location>
</feature>
<dbReference type="SUPFAM" id="SSF56601">
    <property type="entry name" value="beta-lactamase/transpeptidase-like"/>
    <property type="match status" value="1"/>
</dbReference>
<dbReference type="PANTHER" id="PTHR30627">
    <property type="entry name" value="PEPTIDOGLYCAN D,D-TRANSPEPTIDASE"/>
    <property type="match status" value="1"/>
</dbReference>
<dbReference type="GO" id="GO:0071555">
    <property type="term" value="P:cell wall organization"/>
    <property type="evidence" value="ECO:0007669"/>
    <property type="project" value="TreeGrafter"/>
</dbReference>
<protein>
    <submittedName>
        <fullName evidence="3">Cell division protein FtsI/penicillin-binding protein 2</fullName>
    </submittedName>
</protein>
<sequence>MNKPLRHIAIFCGLLVLALLIRANWIQYAQSDDLSKHEKNRRVTIERYAQPRGNILVAGKPITGSKAVDGQDYKYKRTFKQGPMYAPITGYSSQAFGSTALENLNDELLSGTDDRLFIQNTVNMLTGKKQRGGDVYTTIDPDAQKAAFEGLGRLNLKGGVAAIEPETGKILALASTPSYDPSTFAGMSKADGDQWKKLNADKAKPLVNRALKETYPPGSTFKVLTAAAAIEAGKVTDVNEPTDTPDPYKLPTTSTFLPNHTEGLPCKNATVTDAMEVSCNTVFAKLADEVGKDKMREVAEGFGFNDGELDTPIRAAKSIYPSEIDRPQTALSGIGQGSVTASPLQIAMLAAGIANDGKVMKPYLVDELRGPDRDVLAKTTPSVRSEPISADTAAQVREAMESTAKNGSGRPALLEDQGITVGAKTGTAQHGANNELPPYAWFISYGKNSDGKQVAVAVFVDPGQDIPRADIAGGKLGGPIAKDVMKAVLLKD</sequence>
<dbReference type="Pfam" id="PF21922">
    <property type="entry name" value="PBP_dimer_2"/>
    <property type="match status" value="1"/>
</dbReference>
<dbReference type="RefSeq" id="WP_093611834.1">
    <property type="nucleotide sequence ID" value="NZ_FNFF01000007.1"/>
</dbReference>
<accession>A0A1G9BMV2</accession>
<keyword evidence="4" id="KW-1185">Reference proteome</keyword>
<name>A0A1G9BMV2_9ACTN</name>
<organism evidence="3 4">
    <name type="scientific">Streptomyces indicus</name>
    <dbReference type="NCBI Taxonomy" id="417292"/>
    <lineage>
        <taxon>Bacteria</taxon>
        <taxon>Bacillati</taxon>
        <taxon>Actinomycetota</taxon>
        <taxon>Actinomycetes</taxon>
        <taxon>Kitasatosporales</taxon>
        <taxon>Streptomycetaceae</taxon>
        <taxon>Streptomyces</taxon>
    </lineage>
</organism>
<dbReference type="InterPro" id="IPR001460">
    <property type="entry name" value="PCN-bd_Tpept"/>
</dbReference>
<gene>
    <name evidence="3" type="ORF">SAMN05421806_107148</name>
</gene>
<evidence type="ECO:0000313" key="4">
    <source>
        <dbReference type="Proteomes" id="UP000199155"/>
    </source>
</evidence>
<dbReference type="InterPro" id="IPR012338">
    <property type="entry name" value="Beta-lactam/transpept-like"/>
</dbReference>
<dbReference type="Proteomes" id="UP000199155">
    <property type="component" value="Unassembled WGS sequence"/>
</dbReference>
<evidence type="ECO:0000259" key="1">
    <source>
        <dbReference type="Pfam" id="PF00905"/>
    </source>
</evidence>
<dbReference type="GO" id="GO:0005886">
    <property type="term" value="C:plasma membrane"/>
    <property type="evidence" value="ECO:0007669"/>
    <property type="project" value="TreeGrafter"/>
</dbReference>
<dbReference type="GO" id="GO:0071972">
    <property type="term" value="F:peptidoglycan L,D-transpeptidase activity"/>
    <property type="evidence" value="ECO:0007669"/>
    <property type="project" value="TreeGrafter"/>
</dbReference>
<evidence type="ECO:0000259" key="2">
    <source>
        <dbReference type="Pfam" id="PF21922"/>
    </source>
</evidence>
<dbReference type="OrthoDB" id="9766847at2"/>
<keyword evidence="3" id="KW-0131">Cell cycle</keyword>
<dbReference type="Gene3D" id="3.40.710.10">
    <property type="entry name" value="DD-peptidase/beta-lactamase superfamily"/>
    <property type="match status" value="1"/>
</dbReference>
<keyword evidence="3" id="KW-0132">Cell division</keyword>
<dbReference type="EMBL" id="FNFF01000007">
    <property type="protein sequence ID" value="SDK40796.1"/>
    <property type="molecule type" value="Genomic_DNA"/>
</dbReference>
<dbReference type="Pfam" id="PF00905">
    <property type="entry name" value="Transpeptidase"/>
    <property type="match status" value="1"/>
</dbReference>
<proteinExistence type="predicted"/>
<dbReference type="PANTHER" id="PTHR30627:SF24">
    <property type="entry name" value="PENICILLIN-BINDING PROTEIN 4B"/>
    <property type="match status" value="1"/>
</dbReference>
<dbReference type="STRING" id="417292.SAMN05421806_107148"/>
<dbReference type="InterPro" id="IPR054120">
    <property type="entry name" value="PBPA_dimer"/>
</dbReference>